<name>A0A7R9CST1_TIMCR</name>
<dbReference type="InterPro" id="IPR050309">
    <property type="entry name" value="Type-B_Carboxylest/Lipase"/>
</dbReference>
<evidence type="ECO:0000256" key="1">
    <source>
        <dbReference type="ARBA" id="ARBA00005964"/>
    </source>
</evidence>
<reference evidence="6" key="1">
    <citation type="submission" date="2020-11" db="EMBL/GenBank/DDBJ databases">
        <authorList>
            <person name="Tran Van P."/>
        </authorList>
    </citation>
    <scope>NUCLEOTIDE SEQUENCE</scope>
</reference>
<feature type="domain" description="Carboxylesterase type B" evidence="5">
    <location>
        <begin position="108"/>
        <end position="590"/>
    </location>
</feature>
<accession>A0A7R9CST1</accession>
<proteinExistence type="inferred from homology"/>
<evidence type="ECO:0000256" key="3">
    <source>
        <dbReference type="ARBA" id="ARBA00022801"/>
    </source>
</evidence>
<dbReference type="SUPFAM" id="SSF53474">
    <property type="entry name" value="alpha/beta-Hydrolases"/>
    <property type="match status" value="2"/>
</dbReference>
<comment type="similarity">
    <text evidence="1">Belongs to the type-B carboxylesterase/lipase family.</text>
</comment>
<keyword evidence="2" id="KW-0719">Serine esterase</keyword>
<gene>
    <name evidence="6" type="ORF">TCEB3V08_LOCUS6225</name>
</gene>
<dbReference type="GO" id="GO:0052689">
    <property type="term" value="F:carboxylic ester hydrolase activity"/>
    <property type="evidence" value="ECO:0007669"/>
    <property type="project" value="UniProtKB-KW"/>
</dbReference>
<dbReference type="InterPro" id="IPR019819">
    <property type="entry name" value="Carboxylesterase_B_CS"/>
</dbReference>
<dbReference type="FunFam" id="3.40.50.1820:FF:000092">
    <property type="entry name" value="Carboxylic ester hydrolase"/>
    <property type="match status" value="2"/>
</dbReference>
<evidence type="ECO:0000256" key="2">
    <source>
        <dbReference type="ARBA" id="ARBA00022487"/>
    </source>
</evidence>
<evidence type="ECO:0000259" key="5">
    <source>
        <dbReference type="Pfam" id="PF00135"/>
    </source>
</evidence>
<evidence type="ECO:0000256" key="4">
    <source>
        <dbReference type="ARBA" id="ARBA00023180"/>
    </source>
</evidence>
<dbReference type="InterPro" id="IPR029058">
    <property type="entry name" value="AB_hydrolase_fold"/>
</dbReference>
<dbReference type="EMBL" id="OC318413">
    <property type="protein sequence ID" value="CAD7401876.1"/>
    <property type="molecule type" value="Genomic_DNA"/>
</dbReference>
<dbReference type="PROSITE" id="PS00941">
    <property type="entry name" value="CARBOXYLESTERASE_B_2"/>
    <property type="match status" value="2"/>
</dbReference>
<dbReference type="Pfam" id="PF00135">
    <property type="entry name" value="COesterase"/>
    <property type="match status" value="2"/>
</dbReference>
<sequence>MQPALQRCNQEMPTTKNLAVLVVGCAARPGHNGAPPDCKERACPLDSIAICAGDGVNPPQTFIGTCSLFSYNCDHGTETMAALCLTRYALFMFVCLYFSHSVSAQYVSVNIQQGTLRGNTTSTVSGTTYYTFRGIPYAKPPVGELRFTSPQNADPWTEPIDAFEFGSYCRQEKSVGSEDCLFINVFTPKLPSKENDSLLPVMVWIHGGAFVTGSGNIDPGHLLDLGVVVVSLNYRLNVFGFLSLDGTNAPGNAGLKDQSFALRWVQNNIASFGGDPDIVTIFGQSAGGASVHYQVLSPLSAGLFHRAISESGSALNPWAYVDQTQERAFRLGSYLGHETEDTQDLLDFLRTLTGSQLQKALSHVLTEEEKAHFILSPFIPCLEYPRSDEQPFLPYYPYYIEVNGLYNKVPYITGVNINEAASFVNNYNITAPSYWEEIVNDLERIVPIDLGLTKGSAQSVEVANKIKEFYFGEEDISYETIQKWIDLHTDLRYALGVQTTVHRHSNFSDTSTYNYQFTYANARHGWEVQFVFYKYAIEGMNSNGAKIARFFSSLWTSFAKSGVPSVEGDVTWTPVSKNSYPYLQISNDLTLLSDLEKEQGHSVRVKAIAVNGPAGPVSGPVGSVIGLACQVSGQPCLVSGPACPVSGAVDSVIGLACQVSGQACPVNGPACQVSGPMCPVIRQSCLVSGPACPVSGAVDSVIGLACQVSGQACPVSVPACPVSGPACQWTSVSGEWTSASGELTCVFGEWTCLSSDWASMSGEWASVSATMSTLRWLSNVVFGMTCLFFSHSVSAQYVSVNIQQGTIRGNTTSTVSGTTYYTFRGIPYAKPPVGELRFTAPQAVDPWTEPIDVFEFGSMCKQQAGGTEDCLFINVFTPKLPSKEDDSLLPVMVWIHGGAFVGGTGNIDPGHLLDLGVVVVSLNYRLNVFGFLSLDGTNAPGNAGLKDQSFALRWVQNNIASFGGDPDIVTIFGGSAGGASVHYQVLSPLSTGLFHRAISESGSALNPWAYANHTQERAFRLGSYLGHETEDTQDLLDFLRTLPENDLVRALSHALTDEEKVGYLSNPFVPSLEYPRSDEQPFLPYHPYYIEINGLYNKVPYITGVNIAEGASFVGSDDELAQPSYWEAIVNDLERIVPVDLGLTKGSAQSTEVANKIKEFYFGEEAISYETRQNWIDLQTDLLFVIGVQTTVHQHSNFSDASTYNYQFIYGNARHGWETQFVFYIYAIEGVNTNGAKIARSFTSLWTSFAKSGVPSVEGDVTWTPVSKNSYPYLQISNDLTLLSDLEKERINFWFDIYSNYYNRSQLS</sequence>
<dbReference type="Gene3D" id="3.40.50.1820">
    <property type="entry name" value="alpha/beta hydrolase"/>
    <property type="match status" value="2"/>
</dbReference>
<keyword evidence="4" id="KW-0325">Glycoprotein</keyword>
<dbReference type="PANTHER" id="PTHR11559">
    <property type="entry name" value="CARBOXYLESTERASE"/>
    <property type="match status" value="1"/>
</dbReference>
<dbReference type="PROSITE" id="PS00122">
    <property type="entry name" value="CARBOXYLESTERASE_B_1"/>
    <property type="match status" value="2"/>
</dbReference>
<dbReference type="InterPro" id="IPR019826">
    <property type="entry name" value="Carboxylesterase_B_AS"/>
</dbReference>
<protein>
    <recommendedName>
        <fullName evidence="5">Carboxylesterase type B domain-containing protein</fullName>
    </recommendedName>
</protein>
<dbReference type="InterPro" id="IPR002018">
    <property type="entry name" value="CarbesteraseB"/>
</dbReference>
<evidence type="ECO:0000313" key="6">
    <source>
        <dbReference type="EMBL" id="CAD7401876.1"/>
    </source>
</evidence>
<organism evidence="6">
    <name type="scientific">Timema cristinae</name>
    <name type="common">Walking stick</name>
    <dbReference type="NCBI Taxonomy" id="61476"/>
    <lineage>
        <taxon>Eukaryota</taxon>
        <taxon>Metazoa</taxon>
        <taxon>Ecdysozoa</taxon>
        <taxon>Arthropoda</taxon>
        <taxon>Hexapoda</taxon>
        <taxon>Insecta</taxon>
        <taxon>Pterygota</taxon>
        <taxon>Neoptera</taxon>
        <taxon>Polyneoptera</taxon>
        <taxon>Phasmatodea</taxon>
        <taxon>Timematodea</taxon>
        <taxon>Timematoidea</taxon>
        <taxon>Timematidae</taxon>
        <taxon>Timema</taxon>
    </lineage>
</organism>
<keyword evidence="3" id="KW-0378">Hydrolase</keyword>
<feature type="domain" description="Carboxylesterase type B" evidence="5">
    <location>
        <begin position="799"/>
        <end position="1294"/>
    </location>
</feature>